<keyword evidence="10 15" id="KW-0238">DNA-binding</keyword>
<dbReference type="InterPro" id="IPR014016">
    <property type="entry name" value="UvrD-like_ATP-bd"/>
</dbReference>
<comment type="domain">
    <text evidence="15">The C-terminal domain has nuclease activity and interacts with RecD. It interacts with RecA, facilitating its loading onto ssDNA.</text>
</comment>
<dbReference type="InterPro" id="IPR000212">
    <property type="entry name" value="DNA_helicase_UvrD/REP"/>
</dbReference>
<dbReference type="GO" id="GO:0008854">
    <property type="term" value="F:exodeoxyribonuclease V activity"/>
    <property type="evidence" value="ECO:0007669"/>
    <property type="project" value="UniProtKB-EC"/>
</dbReference>
<feature type="binding site" evidence="15">
    <location>
        <position position="1272"/>
    </location>
    <ligand>
        <name>Mg(2+)</name>
        <dbReference type="ChEBI" id="CHEBI:18420"/>
    </ligand>
</feature>
<evidence type="ECO:0000313" key="19">
    <source>
        <dbReference type="EMBL" id="QIC68332.1"/>
    </source>
</evidence>
<comment type="subunit">
    <text evidence="15">Heterotrimer of RecB, RecC and RecD. All subunits contribute to DNA-binding. Interacts with RecA.</text>
</comment>
<keyword evidence="7 15" id="KW-0269">Exonuclease</keyword>
<feature type="binding site" evidence="15">
    <location>
        <position position="994"/>
    </location>
    <ligand>
        <name>Mg(2+)</name>
        <dbReference type="ChEBI" id="CHEBI:18420"/>
    </ligand>
</feature>
<dbReference type="CDD" id="cd22352">
    <property type="entry name" value="RecB_C-like"/>
    <property type="match status" value="1"/>
</dbReference>
<keyword evidence="2 15" id="KW-0479">Metal-binding</keyword>
<dbReference type="EMBL" id="CP044463">
    <property type="protein sequence ID" value="QIC68332.1"/>
    <property type="molecule type" value="Genomic_DNA"/>
</dbReference>
<dbReference type="Gene3D" id="1.10.3170.10">
    <property type="entry name" value="Recbcd, chain B, domain 2"/>
    <property type="match status" value="1"/>
</dbReference>
<dbReference type="InterPro" id="IPR014017">
    <property type="entry name" value="DNA_helicase_UvrD-like_C"/>
</dbReference>
<feature type="region of interest" description="Nuclease activity, interacts with RecD and RecA" evidence="15">
    <location>
        <begin position="926"/>
        <end position="1372"/>
    </location>
</feature>
<keyword evidence="6 15" id="KW-0347">Helicase</keyword>
<dbReference type="PROSITE" id="PS51198">
    <property type="entry name" value="UVRD_HELICASE_ATP_BIND"/>
    <property type="match status" value="1"/>
</dbReference>
<organism evidence="19 20">
    <name type="scientific">Acinetobacter schindleri</name>
    <dbReference type="NCBI Taxonomy" id="108981"/>
    <lineage>
        <taxon>Bacteria</taxon>
        <taxon>Pseudomonadati</taxon>
        <taxon>Pseudomonadota</taxon>
        <taxon>Gammaproteobacteria</taxon>
        <taxon>Moraxellales</taxon>
        <taxon>Moraxellaceae</taxon>
        <taxon>Acinetobacter</taxon>
    </lineage>
</organism>
<feature type="region of interest" description="DNA-binding and helicase activity, interacts with RecC" evidence="15">
    <location>
        <begin position="1"/>
        <end position="904"/>
    </location>
</feature>
<name>A0AAE6WXP5_9GAMM</name>
<evidence type="ECO:0000256" key="1">
    <source>
        <dbReference type="ARBA" id="ARBA00022722"/>
    </source>
</evidence>
<evidence type="ECO:0000256" key="9">
    <source>
        <dbReference type="ARBA" id="ARBA00022842"/>
    </source>
</evidence>
<evidence type="ECO:0000256" key="8">
    <source>
        <dbReference type="ARBA" id="ARBA00022840"/>
    </source>
</evidence>
<dbReference type="PROSITE" id="PS51217">
    <property type="entry name" value="UVRD_HELICASE_CTER"/>
    <property type="match status" value="1"/>
</dbReference>
<reference evidence="19 20" key="1">
    <citation type="submission" date="2019-09" db="EMBL/GenBank/DDBJ databases">
        <title>Non-baumannii Acinetobacter spp. carrying blaNDM-1 isolated in China.</title>
        <authorList>
            <person name="Cui C."/>
            <person name="Chen C."/>
            <person name="Sun J."/>
            <person name="Liu Y."/>
        </authorList>
    </citation>
    <scope>NUCLEOTIDE SEQUENCE [LARGE SCALE GENOMIC DNA]</scope>
    <source>
        <strain evidence="19 20">HZE23-1</strain>
    </source>
</reference>
<comment type="catalytic activity">
    <reaction evidence="13 15">
        <text>Couples ATP hydrolysis with the unwinding of duplex DNA by translocating in the 3'-5' direction.</text>
        <dbReference type="EC" id="5.6.2.4"/>
    </reaction>
</comment>
<dbReference type="InterPro" id="IPR011335">
    <property type="entry name" value="Restrct_endonuc-II-like"/>
</dbReference>
<dbReference type="GO" id="GO:0043138">
    <property type="term" value="F:3'-5' DNA helicase activity"/>
    <property type="evidence" value="ECO:0007669"/>
    <property type="project" value="UniProtKB-UniRule"/>
</dbReference>
<dbReference type="GO" id="GO:0005524">
    <property type="term" value="F:ATP binding"/>
    <property type="evidence" value="ECO:0007669"/>
    <property type="project" value="UniProtKB-UniRule"/>
</dbReference>
<dbReference type="InterPro" id="IPR038726">
    <property type="entry name" value="PDDEXK_AddAB-type"/>
</dbReference>
<evidence type="ECO:0000256" key="7">
    <source>
        <dbReference type="ARBA" id="ARBA00022839"/>
    </source>
</evidence>
<comment type="cofactor">
    <cofactor evidence="15">
        <name>Mg(2+)</name>
        <dbReference type="ChEBI" id="CHEBI:18420"/>
    </cofactor>
    <text evidence="15">Binds 1 Mg(2+) ion per subunit.</text>
</comment>
<dbReference type="GO" id="GO:0009338">
    <property type="term" value="C:exodeoxyribonuclease V complex"/>
    <property type="evidence" value="ECO:0007669"/>
    <property type="project" value="TreeGrafter"/>
</dbReference>
<dbReference type="GO" id="GO:0000724">
    <property type="term" value="P:double-strand break repair via homologous recombination"/>
    <property type="evidence" value="ECO:0007669"/>
    <property type="project" value="UniProtKB-UniRule"/>
</dbReference>
<dbReference type="Pfam" id="PF13361">
    <property type="entry name" value="UvrD_C"/>
    <property type="match status" value="1"/>
</dbReference>
<keyword evidence="11 15" id="KW-0234">DNA repair</keyword>
<evidence type="ECO:0000313" key="20">
    <source>
        <dbReference type="Proteomes" id="UP000503505"/>
    </source>
</evidence>
<dbReference type="HAMAP" id="MF_01485">
    <property type="entry name" value="RecB"/>
    <property type="match status" value="1"/>
</dbReference>
<dbReference type="Gene3D" id="3.90.320.10">
    <property type="match status" value="1"/>
</dbReference>
<comment type="function">
    <text evidence="15">A helicase/nuclease that prepares dsDNA breaks (DSB) for recombinational DNA repair. Binds to DSBs and unwinds DNA via a highly rapid and processive ATP-dependent bidirectional helicase activity. Unwinds dsDNA until it encounters a Chi (crossover hotspot instigator) sequence from the 3' direction. Cuts ssDNA a few nucleotides 3' to the Chi site. The properties and activities of the enzyme are changed at Chi. The Chi-altered holoenzyme produces a long 3'-ssDNA overhang and facilitates RecA-binding to the ssDNA for homologous DNA recombination and repair. Holoenzyme degrades any linearized DNA that is unable to undergo homologous recombination. In the holoenzyme this subunit contributes ATPase, 3'-5' helicase, exonuclease activity and loads RecA onto ssDNA.</text>
</comment>
<keyword evidence="1 15" id="KW-0540">Nuclease</keyword>
<evidence type="ECO:0000256" key="2">
    <source>
        <dbReference type="ARBA" id="ARBA00022723"/>
    </source>
</evidence>
<dbReference type="GO" id="GO:0000287">
    <property type="term" value="F:magnesium ion binding"/>
    <property type="evidence" value="ECO:0007669"/>
    <property type="project" value="UniProtKB-UniRule"/>
</dbReference>
<feature type="active site" description="For nuclease activity" evidence="15">
    <location>
        <position position="1272"/>
    </location>
</feature>
<keyword evidence="8 15" id="KW-0067">ATP-binding</keyword>
<evidence type="ECO:0000259" key="17">
    <source>
        <dbReference type="PROSITE" id="PS51198"/>
    </source>
</evidence>
<proteinExistence type="inferred from homology"/>
<dbReference type="GO" id="GO:0005829">
    <property type="term" value="C:cytosol"/>
    <property type="evidence" value="ECO:0007669"/>
    <property type="project" value="TreeGrafter"/>
</dbReference>
<evidence type="ECO:0000256" key="10">
    <source>
        <dbReference type="ARBA" id="ARBA00023125"/>
    </source>
</evidence>
<comment type="domain">
    <text evidence="15">The N-terminal DNA-binding domain is a ssDNA-dependent ATPase and has ATP-dependent 3'-5' helicase function. This domain interacts with RecC.</text>
</comment>
<evidence type="ECO:0000256" key="12">
    <source>
        <dbReference type="ARBA" id="ARBA00023235"/>
    </source>
</evidence>
<protein>
    <recommendedName>
        <fullName evidence="15">RecBCD enzyme subunit RecB</fullName>
        <ecNumber evidence="15">3.1.11.5</ecNumber>
        <ecNumber evidence="15">5.6.2.4</ecNumber>
    </recommendedName>
    <alternativeName>
        <fullName evidence="15">DNA 3'-5' helicase subunit RecB</fullName>
    </alternativeName>
    <alternativeName>
        <fullName evidence="15">Exonuclease V subunit RecB</fullName>
        <shortName evidence="15">ExoV subunit RecB</shortName>
    </alternativeName>
    <alternativeName>
        <fullName evidence="15">Helicase/nuclease RecBCD subunit RecB</fullName>
    </alternativeName>
</protein>
<dbReference type="PANTHER" id="PTHR11070:SF23">
    <property type="entry name" value="RECBCD ENZYME SUBUNIT RECB"/>
    <property type="match status" value="1"/>
</dbReference>
<evidence type="ECO:0000256" key="16">
    <source>
        <dbReference type="PROSITE-ProRule" id="PRU00560"/>
    </source>
</evidence>
<dbReference type="Pfam" id="PF12705">
    <property type="entry name" value="PDDEXK_1"/>
    <property type="match status" value="1"/>
</dbReference>
<keyword evidence="5 15" id="KW-0378">Hydrolase</keyword>
<dbReference type="Proteomes" id="UP000503505">
    <property type="component" value="Chromosome"/>
</dbReference>
<feature type="domain" description="UvrD-like helicase C-terminal" evidence="18">
    <location>
        <begin position="510"/>
        <end position="780"/>
    </location>
</feature>
<dbReference type="InterPro" id="IPR027417">
    <property type="entry name" value="P-loop_NTPase"/>
</dbReference>
<evidence type="ECO:0000256" key="13">
    <source>
        <dbReference type="ARBA" id="ARBA00034617"/>
    </source>
</evidence>
<keyword evidence="9 15" id="KW-0460">Magnesium</keyword>
<evidence type="ECO:0000256" key="6">
    <source>
        <dbReference type="ARBA" id="ARBA00022806"/>
    </source>
</evidence>
<evidence type="ECO:0000256" key="11">
    <source>
        <dbReference type="ARBA" id="ARBA00023204"/>
    </source>
</evidence>
<dbReference type="Pfam" id="PF00580">
    <property type="entry name" value="UvrD-helicase"/>
    <property type="match status" value="1"/>
</dbReference>
<evidence type="ECO:0000256" key="4">
    <source>
        <dbReference type="ARBA" id="ARBA00022763"/>
    </source>
</evidence>
<keyword evidence="3 15" id="KW-0547">Nucleotide-binding</keyword>
<feature type="binding site" evidence="16">
    <location>
        <begin position="29"/>
        <end position="36"/>
    </location>
    <ligand>
        <name>ATP</name>
        <dbReference type="ChEBI" id="CHEBI:30616"/>
    </ligand>
</feature>
<evidence type="ECO:0000259" key="18">
    <source>
        <dbReference type="PROSITE" id="PS51217"/>
    </source>
</evidence>
<keyword evidence="4 15" id="KW-0227">DNA damage</keyword>
<dbReference type="InterPro" id="IPR011604">
    <property type="entry name" value="PDDEXK-like_dom_sf"/>
</dbReference>
<accession>A0AAE6WXP5</accession>
<evidence type="ECO:0000256" key="15">
    <source>
        <dbReference type="HAMAP-Rule" id="MF_01485"/>
    </source>
</evidence>
<dbReference type="InterPro" id="IPR004586">
    <property type="entry name" value="RecB"/>
</dbReference>
<comment type="miscellaneous">
    <text evidence="15">In the RecBCD complex, RecB has a slow 3'-5' helicase, an exonuclease activity and loads RecA onto ssDNA, RecD has a fast 5'-3' helicase activity, while RecC stimulates the ATPase and processivity of the RecB helicase and contributes to recognition of the Chi site.</text>
</comment>
<keyword evidence="12 15" id="KW-0413">Isomerase</keyword>
<dbReference type="EC" id="3.1.11.5" evidence="15"/>
<dbReference type="RefSeq" id="WP_163172331.1">
    <property type="nucleotide sequence ID" value="NZ_CP044463.1"/>
</dbReference>
<comment type="catalytic activity">
    <reaction evidence="14 15">
        <text>ATP + H2O = ADP + phosphate + H(+)</text>
        <dbReference type="Rhea" id="RHEA:13065"/>
        <dbReference type="ChEBI" id="CHEBI:15377"/>
        <dbReference type="ChEBI" id="CHEBI:15378"/>
        <dbReference type="ChEBI" id="CHEBI:30616"/>
        <dbReference type="ChEBI" id="CHEBI:43474"/>
        <dbReference type="ChEBI" id="CHEBI:456216"/>
        <dbReference type="EC" id="5.6.2.4"/>
    </reaction>
</comment>
<dbReference type="SUPFAM" id="SSF52540">
    <property type="entry name" value="P-loop containing nucleoside triphosphate hydrolases"/>
    <property type="match status" value="1"/>
</dbReference>
<evidence type="ECO:0000256" key="14">
    <source>
        <dbReference type="ARBA" id="ARBA00048988"/>
    </source>
</evidence>
<dbReference type="PANTHER" id="PTHR11070">
    <property type="entry name" value="UVRD / RECB / PCRA DNA HELICASE FAMILY MEMBER"/>
    <property type="match status" value="1"/>
</dbReference>
<comment type="catalytic activity">
    <reaction evidence="15">
        <text>Exonucleolytic cleavage (in the presence of ATP) in either 5'- to 3'- or 3'- to 5'-direction to yield 5'-phosphooligonucleotides.</text>
        <dbReference type="EC" id="3.1.11.5"/>
    </reaction>
</comment>
<dbReference type="EC" id="5.6.2.4" evidence="15"/>
<evidence type="ECO:0000256" key="5">
    <source>
        <dbReference type="ARBA" id="ARBA00022801"/>
    </source>
</evidence>
<dbReference type="Gene3D" id="3.40.50.300">
    <property type="entry name" value="P-loop containing nucleotide triphosphate hydrolases"/>
    <property type="match status" value="2"/>
</dbReference>
<gene>
    <name evidence="15" type="primary">recB</name>
    <name evidence="19" type="ORF">FSC10_13600</name>
</gene>
<feature type="domain" description="UvrD-like helicase ATP-binding" evidence="17">
    <location>
        <begin position="8"/>
        <end position="494"/>
    </location>
</feature>
<feature type="binding site" evidence="15">
    <location>
        <position position="1259"/>
    </location>
    <ligand>
        <name>Mg(2+)</name>
        <dbReference type="ChEBI" id="CHEBI:18420"/>
    </ligand>
</feature>
<evidence type="ECO:0000256" key="3">
    <source>
        <dbReference type="ARBA" id="ARBA00022741"/>
    </source>
</evidence>
<sequence length="1372" mass="158992">MTIAPQQQHKISTNPIQGMTFTGLHWIEASAGTGKTYTLSSLMVRIFLDKYYPHQVIATTFTRKATAELKSRVRARVEETLRYIQRYQHLNSVEMAQKIEQESDPLLQKVLQDYGSRMDYARRRLGLVLNQLDELFVGTLDSFSQKLLREFAFESGRIERAELTEDQDLYIQQLIHDVLREWIQQQPQYVINQMYLQNQLKAPEYYVGLVRDALNFSANHFQSVRQVEWDLGELDACIEQLVNISPAELLKMQTYCTETPKYFHKNFHAKLSEICSNFSDWAVQLSEQKGMCFFDPELCKLVLKLCYLLRNKTDFQPGKQRFTKSCSEEEQQYFLSHPLICAIEALCNVKQALDEKFKQLTAYLEYHLIRSVQHRLPQTLQKQGETTFSQQIRTLTEALQGEQGRRFAQFVQSRYPLILVDEFQDTNQDQDDLLARIWRDAARVQLGCMIMVGDPKQAIYGFRGGDMLTYNKAHADVRLKQGHEYTLTQNHRSVKALVEVVDALFQRRMDFGESVNYSLIQAGSRPHPDLIDSGQANPYPLRWMQLGEQEHEADQVAWKIRELLNQSVQQQLYFQQQDSSAPLTEDDIAVLSFGHYALEQVKQRLQRMGIACYKESKQSVFASNVAQDVAAVLTAIMDPFNEAKVRRALVTRLLGFDLKKLLELQQQPIGLSTFIADFEVIREMWFDKGFLSAWNYALNLFDVWTNLVSSQSIDNERVVVNLRHLTEILSQQSEYYQGAQKLYYWYLRQLQSPSGKDSEKERKLSGDRGVQLLTIHASKGLEFKIVFLMGADAPFDVNKGNLNFSLAGHEQDDILNQSRVIAVNREDLHEQAQLQNAARNAAENHRLWYVALTRASHRVYAMLQDQSGQSDSCLAYWRGQGEQVFQHPLSCMENTLTAAPPRIAVERMQTALELVAHPLPEQQFYPRTKTSFTALSRHQLHVTVLQDDLVSLYEHPESAADEIHLQTEAEVLQQPLDWIKLNFPKGTVAGTFLHSIFEHLDFQDSSYWNLEIRRRFKNTAPHIWMELKDQFQQDFQILELLQQAFQQHYLQATINLNTLFKRVASNASLKAEALAEAILHVMASINYKLLTGIRLHDQSVAYRHTWHSFFQQPSLDVTHFLQFMTQFERYFLELDDDAFIQQFEQEMGQLPKASTHENLDVTGLMQQSADLFFEELSEDILLNLMHDWVGEILNTPIQSEFRLSQLDQHSFLSEFPFYLALNDAPLQIRQIQQLFADYSLIMPDFNEAKSARYLTGAIDLVYFDGQRYHIADYKSNYLGANQQDYLPEAIHDSMTHSSYWLQAALYLVAMHRYLSANLQGYDIRQHLGGATYLYLRGMNGQAGQGLYHWQPEVEFIQKLDHILGYYAVNKSA</sequence>
<dbReference type="Gene3D" id="1.10.486.10">
    <property type="entry name" value="PCRA, domain 4"/>
    <property type="match status" value="1"/>
</dbReference>
<dbReference type="SUPFAM" id="SSF52980">
    <property type="entry name" value="Restriction endonuclease-like"/>
    <property type="match status" value="2"/>
</dbReference>
<dbReference type="GO" id="GO:0003677">
    <property type="term" value="F:DNA binding"/>
    <property type="evidence" value="ECO:0007669"/>
    <property type="project" value="UniProtKB-UniRule"/>
</dbReference>
<comment type="similarity">
    <text evidence="15">Belongs to the helicase family. UvrD subfamily.</text>
</comment>